<dbReference type="Pfam" id="PF07635">
    <property type="entry name" value="PSCyt1"/>
    <property type="match status" value="1"/>
</dbReference>
<keyword evidence="1 4" id="KW-0349">Heme</keyword>
<keyword evidence="3 4" id="KW-0408">Iron</keyword>
<evidence type="ECO:0000259" key="6">
    <source>
        <dbReference type="PROSITE" id="PS51007"/>
    </source>
</evidence>
<dbReference type="SUPFAM" id="SSF46626">
    <property type="entry name" value="Cytochrome c"/>
    <property type="match status" value="1"/>
</dbReference>
<dbReference type="Proteomes" id="UP000027982">
    <property type="component" value="Chromosome"/>
</dbReference>
<feature type="domain" description="Cytochrome c" evidence="6">
    <location>
        <begin position="17"/>
        <end position="130"/>
    </location>
</feature>
<dbReference type="InterPro" id="IPR022655">
    <property type="entry name" value="DUF1553"/>
</dbReference>
<dbReference type="HOGENOM" id="CLU_005632_1_0_0"/>
<gene>
    <name evidence="7" type="ORF">OP10G_1147</name>
</gene>
<dbReference type="AlphaFoldDB" id="A0A068NP41"/>
<evidence type="ECO:0000256" key="1">
    <source>
        <dbReference type="ARBA" id="ARBA00022617"/>
    </source>
</evidence>
<dbReference type="Pfam" id="PF13385">
    <property type="entry name" value="Laminin_G_3"/>
    <property type="match status" value="1"/>
</dbReference>
<keyword evidence="8" id="KW-1185">Reference proteome</keyword>
<keyword evidence="5" id="KW-0732">Signal</keyword>
<dbReference type="PANTHER" id="PTHR35889">
    <property type="entry name" value="CYCLOINULO-OLIGOSACCHARIDE FRUCTANOTRANSFERASE-RELATED"/>
    <property type="match status" value="1"/>
</dbReference>
<dbReference type="STRING" id="661478.OP10G_1147"/>
<reference evidence="7 8" key="1">
    <citation type="journal article" date="2014" name="PLoS ONE">
        <title>The first complete genome sequence of the class fimbriimonadia in the phylum armatimonadetes.</title>
        <authorList>
            <person name="Hu Z.Y."/>
            <person name="Wang Y.Z."/>
            <person name="Im W.T."/>
            <person name="Wang S.Y."/>
            <person name="Zhao G.P."/>
            <person name="Zheng H.J."/>
            <person name="Quan Z.X."/>
        </authorList>
    </citation>
    <scope>NUCLEOTIDE SEQUENCE [LARGE SCALE GENOMIC DNA]</scope>
    <source>
        <strain evidence="7">Gsoil 348</strain>
    </source>
</reference>
<dbReference type="Pfam" id="PF07583">
    <property type="entry name" value="PSCyt2"/>
    <property type="match status" value="1"/>
</dbReference>
<feature type="chain" id="PRO_5001651843" evidence="5">
    <location>
        <begin position="24"/>
        <end position="1047"/>
    </location>
</feature>
<sequence length="1047" mass="115696">MRTQGGVSGFLLMLVSASMLAGAALWPAQKPAAKEKLSYSRDVLPILSDKCFKCHGPDAGSRMAGMRLDTPEGAFANRGGRFPIVPWKPNDSLVVKRINHPTMTMPPPSSGKSLTKEEIAILTRWIAEGATYGRLWSFQPVPANVAVPHVKSTWPRGDLDRFILARLKKEGLAPSPPADRLRWLRRVSLDLTGLPPTEREIAEFQSDKSPAAFEKVVDRLLASPHFGERIAVDWLDAARYSDSYGYQSDLLMPTWPYRDWVVKSFNQNLPYDQFLTDQIAGDLLKNPTRDQRLATAFNRLHRQSNEGGSIALEFKTEYAADRVNTYGTAVLGLTVGCARCHDHKFDPITQKEYYQLFGYFNSIDEYGLLLSTEIVPTPSLLLPTAEQERKLNELKSADRQVQLNLAKATKDAEQRYRQWTGKPPETPQLLARFSLDGDDGGKFANDLGGNLTGAKIQNVDLVPGHRGKAVLFDGDNGVLFRGLPGRERWDAFTWSFWIQDPRPGKGPVVLMHRTGGTDVGFCGFELMLEDGYLTARVMRHAPGNAIVVRTKAQVPKGKWSQVAWSWDGSGRAAGLKIYLDGRPAETTVLNDQLWKKINAYGDLGPSGGEWSFAQRFRDSGFKGGKLDDVAFADRELSAFEVAQLYGNAAPSDLPGYYIAAVDPEVRAAQEAVRKAQEQLANAEEAVYEISVMEEAKKPIPSYLLARGRYDAPRTAATLVNRGVPKSLPPLKVAGKNDRLALAKWSTRSDNPLTARVAVNRLWQMIFGVGLVETSENFGSQGSRPTHPELLDYLARRFVNSGWDVKALLRTMVLSATYRQDSKLTAKLAKVDPENRLLARGPSHRLSAEMVRDTALAAAGLLNPRVGGPPVNPYQPAGIWQENNTMSPGFVQSKGADLYRRSLYSTWKRTTPVPSMLLFDATSREACAIRRPTTSTPLQALVLLNDVQFVEAARALADHALVASADTGERIRLIFRRLAGRNPDAREMAVLTQGHEEQLSQFKSTPADADKLVHVGESKPTTIDPVVLAAMTVTVQTVLNSDAVVWKR</sequence>
<dbReference type="PANTHER" id="PTHR35889:SF3">
    <property type="entry name" value="F-BOX DOMAIN-CONTAINING PROTEIN"/>
    <property type="match status" value="1"/>
</dbReference>
<dbReference type="Gene3D" id="2.60.120.200">
    <property type="match status" value="1"/>
</dbReference>
<dbReference type="InterPro" id="IPR011444">
    <property type="entry name" value="DUF1549"/>
</dbReference>
<evidence type="ECO:0000256" key="4">
    <source>
        <dbReference type="PROSITE-ProRule" id="PRU00433"/>
    </source>
</evidence>
<dbReference type="InterPro" id="IPR036909">
    <property type="entry name" value="Cyt_c-like_dom_sf"/>
</dbReference>
<dbReference type="InterPro" id="IPR009056">
    <property type="entry name" value="Cyt_c-like_dom"/>
</dbReference>
<dbReference type="Pfam" id="PF07587">
    <property type="entry name" value="PSD1"/>
    <property type="match status" value="1"/>
</dbReference>
<evidence type="ECO:0000313" key="7">
    <source>
        <dbReference type="EMBL" id="AIE84515.1"/>
    </source>
</evidence>
<dbReference type="eggNOG" id="COG2010">
    <property type="taxonomic scope" value="Bacteria"/>
</dbReference>
<name>A0A068NP41_FIMGI</name>
<evidence type="ECO:0000256" key="2">
    <source>
        <dbReference type="ARBA" id="ARBA00022723"/>
    </source>
</evidence>
<dbReference type="GO" id="GO:0046872">
    <property type="term" value="F:metal ion binding"/>
    <property type="evidence" value="ECO:0007669"/>
    <property type="project" value="UniProtKB-KW"/>
</dbReference>
<dbReference type="EMBL" id="CP007139">
    <property type="protein sequence ID" value="AIE84515.1"/>
    <property type="molecule type" value="Genomic_DNA"/>
</dbReference>
<accession>A0A068NP41</accession>
<keyword evidence="2 4" id="KW-0479">Metal-binding</keyword>
<organism evidence="7 8">
    <name type="scientific">Fimbriimonas ginsengisoli Gsoil 348</name>
    <dbReference type="NCBI Taxonomy" id="661478"/>
    <lineage>
        <taxon>Bacteria</taxon>
        <taxon>Bacillati</taxon>
        <taxon>Armatimonadota</taxon>
        <taxon>Fimbriimonadia</taxon>
        <taxon>Fimbriimonadales</taxon>
        <taxon>Fimbriimonadaceae</taxon>
        <taxon>Fimbriimonas</taxon>
    </lineage>
</organism>
<dbReference type="InterPro" id="IPR013320">
    <property type="entry name" value="ConA-like_dom_sf"/>
</dbReference>
<dbReference type="PROSITE" id="PS51007">
    <property type="entry name" value="CYTC"/>
    <property type="match status" value="1"/>
</dbReference>
<feature type="signal peptide" evidence="5">
    <location>
        <begin position="1"/>
        <end position="23"/>
    </location>
</feature>
<dbReference type="InterPro" id="IPR011429">
    <property type="entry name" value="Cyt_c_Planctomycete-type"/>
</dbReference>
<dbReference type="SUPFAM" id="SSF49899">
    <property type="entry name" value="Concanavalin A-like lectins/glucanases"/>
    <property type="match status" value="1"/>
</dbReference>
<dbReference type="RefSeq" id="WP_038472644.1">
    <property type="nucleotide sequence ID" value="NZ_CP007139.1"/>
</dbReference>
<evidence type="ECO:0000313" key="8">
    <source>
        <dbReference type="Proteomes" id="UP000027982"/>
    </source>
</evidence>
<evidence type="ECO:0000256" key="5">
    <source>
        <dbReference type="SAM" id="SignalP"/>
    </source>
</evidence>
<dbReference type="GO" id="GO:0009055">
    <property type="term" value="F:electron transfer activity"/>
    <property type="evidence" value="ECO:0007669"/>
    <property type="project" value="InterPro"/>
</dbReference>
<dbReference type="GO" id="GO:0020037">
    <property type="term" value="F:heme binding"/>
    <property type="evidence" value="ECO:0007669"/>
    <property type="project" value="InterPro"/>
</dbReference>
<proteinExistence type="predicted"/>
<evidence type="ECO:0000256" key="3">
    <source>
        <dbReference type="ARBA" id="ARBA00023004"/>
    </source>
</evidence>
<dbReference type="KEGG" id="fgi:OP10G_1147"/>
<protein>
    <submittedName>
        <fullName evidence="7">Endo-inulinase</fullName>
    </submittedName>
</protein>